<keyword evidence="3" id="KW-1185">Reference proteome</keyword>
<accession>A0AAD4M542</accession>
<feature type="compositionally biased region" description="Polar residues" evidence="1">
    <location>
        <begin position="372"/>
        <end position="386"/>
    </location>
</feature>
<reference evidence="2" key="1">
    <citation type="journal article" date="2022" name="New Phytol.">
        <title>Evolutionary transition to the ectomycorrhizal habit in the genomes of a hyperdiverse lineage of mushroom-forming fungi.</title>
        <authorList>
            <person name="Looney B."/>
            <person name="Miyauchi S."/>
            <person name="Morin E."/>
            <person name="Drula E."/>
            <person name="Courty P.E."/>
            <person name="Kohler A."/>
            <person name="Kuo A."/>
            <person name="LaButti K."/>
            <person name="Pangilinan J."/>
            <person name="Lipzen A."/>
            <person name="Riley R."/>
            <person name="Andreopoulos W."/>
            <person name="He G."/>
            <person name="Johnson J."/>
            <person name="Nolan M."/>
            <person name="Tritt A."/>
            <person name="Barry K.W."/>
            <person name="Grigoriev I.V."/>
            <person name="Nagy L.G."/>
            <person name="Hibbett D."/>
            <person name="Henrissat B."/>
            <person name="Matheny P.B."/>
            <person name="Labbe J."/>
            <person name="Martin F.M."/>
        </authorList>
    </citation>
    <scope>NUCLEOTIDE SEQUENCE</scope>
    <source>
        <strain evidence="2">BPL690</strain>
    </source>
</reference>
<protein>
    <submittedName>
        <fullName evidence="2">Uncharacterized protein</fullName>
    </submittedName>
</protein>
<name>A0AAD4M542_9AGAM</name>
<evidence type="ECO:0000313" key="2">
    <source>
        <dbReference type="EMBL" id="KAI0301688.1"/>
    </source>
</evidence>
<sequence>MAAQSVGVNNGGVDQPITIPSSLSDLSLTPEHSPEALIEGLTRTVTNVIKGCNPLYDTPNQAPESFRDAIVAPIRYNPPNQFLLRPFQGLSEEESHKAYIQAGANRRNLANAVSDSIVGYAYYYLAEPLTFHHNNDFNFDGLAGSAAAVMVTNMLDCGVGLESDLALTYAGLTPQSWSRLARTVLAALLQGAMRSPNLKSLSNTNALPGIDAVKLHETTPQPTSEAQHIHMMLDQAAALFNTKTDGPPASAPETYYDLMVHAAKQTIGSAAKQQVLDSWNFEVEVQRAREEHLKEFRRSIAPQREAWSIELTNAARLEVSQEVAIWRTKFMTDSLAQARSESEAWVNQQILLTNPETTPCRPKKVARRLSPVSPTRSMHTLRTHASPNCRGWPQSPTNPFIGRDPANHPPSPIRTHQDEITGAMQSKWEAMHALKLKDPAYHGTMASMHAVEVEMTSPEVALSLVSSQPTYPSRAPEPAQASPLVDPLAAIASTLQALAPPQPPPLAPTSTHPPFLITTPQTVAQQQQALSFAQAASAAQGRKQSGAPKKTGATDSLASQGPKKHTTDVTVLRPNANPGVSFPSTQIITIKARQALTRTVANPPELLGGRWSAGLNQSGNFTFTFAGDLPFASLAPFEQILTAQFPNSRLVPTHGWTWFQLQMIPVSQGDGVIFDNVTLWNEMMRNTSCRSSSTPLNPPGKSLPPQLKLTLPL</sequence>
<dbReference type="EMBL" id="WTXG01000013">
    <property type="protein sequence ID" value="KAI0301688.1"/>
    <property type="molecule type" value="Genomic_DNA"/>
</dbReference>
<gene>
    <name evidence="2" type="ORF">B0F90DRAFT_1816870</name>
</gene>
<proteinExistence type="predicted"/>
<dbReference type="Proteomes" id="UP001203297">
    <property type="component" value="Unassembled WGS sequence"/>
</dbReference>
<organism evidence="2 3">
    <name type="scientific">Multifurca ochricompacta</name>
    <dbReference type="NCBI Taxonomy" id="376703"/>
    <lineage>
        <taxon>Eukaryota</taxon>
        <taxon>Fungi</taxon>
        <taxon>Dikarya</taxon>
        <taxon>Basidiomycota</taxon>
        <taxon>Agaricomycotina</taxon>
        <taxon>Agaricomycetes</taxon>
        <taxon>Russulales</taxon>
        <taxon>Russulaceae</taxon>
        <taxon>Multifurca</taxon>
    </lineage>
</organism>
<evidence type="ECO:0000313" key="3">
    <source>
        <dbReference type="Proteomes" id="UP001203297"/>
    </source>
</evidence>
<dbReference type="AlphaFoldDB" id="A0AAD4M542"/>
<comment type="caution">
    <text evidence="2">The sequence shown here is derived from an EMBL/GenBank/DDBJ whole genome shotgun (WGS) entry which is preliminary data.</text>
</comment>
<feature type="region of interest" description="Disordered" evidence="1">
    <location>
        <begin position="356"/>
        <end position="393"/>
    </location>
</feature>
<feature type="compositionally biased region" description="Low complexity" evidence="1">
    <location>
        <begin position="528"/>
        <end position="547"/>
    </location>
</feature>
<feature type="region of interest" description="Disordered" evidence="1">
    <location>
        <begin position="528"/>
        <end position="577"/>
    </location>
</feature>
<evidence type="ECO:0000256" key="1">
    <source>
        <dbReference type="SAM" id="MobiDB-lite"/>
    </source>
</evidence>